<proteinExistence type="predicted"/>
<comment type="caution">
    <text evidence="4">The sequence shown here is derived from an EMBL/GenBank/DDBJ whole genome shotgun (WGS) entry which is preliminary data.</text>
</comment>
<feature type="chain" id="PRO_5019865983" evidence="2">
    <location>
        <begin position="26"/>
        <end position="137"/>
    </location>
</feature>
<dbReference type="GO" id="GO:0006281">
    <property type="term" value="P:DNA repair"/>
    <property type="evidence" value="ECO:0007669"/>
    <property type="project" value="InterPro"/>
</dbReference>
<evidence type="ECO:0000313" key="5">
    <source>
        <dbReference type="Proteomes" id="UP000270342"/>
    </source>
</evidence>
<keyword evidence="2" id="KW-0732">Signal</keyword>
<feature type="domain" description="Helix-hairpin-helix DNA-binding motif class 1" evidence="3">
    <location>
        <begin position="66"/>
        <end position="85"/>
    </location>
</feature>
<feature type="region of interest" description="Disordered" evidence="1">
    <location>
        <begin position="111"/>
        <end position="137"/>
    </location>
</feature>
<evidence type="ECO:0000256" key="2">
    <source>
        <dbReference type="SAM" id="SignalP"/>
    </source>
</evidence>
<dbReference type="Proteomes" id="UP000270342">
    <property type="component" value="Unassembled WGS sequence"/>
</dbReference>
<dbReference type="PANTHER" id="PTHR21180:SF32">
    <property type="entry name" value="ENDONUCLEASE_EXONUCLEASE_PHOSPHATASE FAMILY DOMAIN-CONTAINING PROTEIN 1"/>
    <property type="match status" value="1"/>
</dbReference>
<dbReference type="RefSeq" id="WP_121084357.1">
    <property type="nucleotide sequence ID" value="NZ_RBZU01000001.1"/>
</dbReference>
<dbReference type="SUPFAM" id="SSF47781">
    <property type="entry name" value="RuvA domain 2-like"/>
    <property type="match status" value="1"/>
</dbReference>
<dbReference type="SMART" id="SM00278">
    <property type="entry name" value="HhH1"/>
    <property type="match status" value="2"/>
</dbReference>
<dbReference type="PANTHER" id="PTHR21180">
    <property type="entry name" value="ENDONUCLEASE/EXONUCLEASE/PHOSPHATASE FAMILY DOMAIN-CONTAINING PROTEIN 1"/>
    <property type="match status" value="1"/>
</dbReference>
<dbReference type="InterPro" id="IPR010994">
    <property type="entry name" value="RuvA_2-like"/>
</dbReference>
<evidence type="ECO:0000259" key="3">
    <source>
        <dbReference type="SMART" id="SM00278"/>
    </source>
</evidence>
<dbReference type="OrthoDB" id="8687931at2"/>
<protein>
    <submittedName>
        <fullName evidence="4">Helix-hairpin-helix domain-containing protein</fullName>
    </submittedName>
</protein>
<dbReference type="Gene3D" id="1.10.150.280">
    <property type="entry name" value="AF1531-like domain"/>
    <property type="match status" value="1"/>
</dbReference>
<dbReference type="GO" id="GO:0015628">
    <property type="term" value="P:protein secretion by the type II secretion system"/>
    <property type="evidence" value="ECO:0007669"/>
    <property type="project" value="TreeGrafter"/>
</dbReference>
<accession>A0A494YAJ1</accession>
<name>A0A494YAJ1_9BURK</name>
<feature type="signal peptide" evidence="2">
    <location>
        <begin position="1"/>
        <end position="25"/>
    </location>
</feature>
<dbReference type="AlphaFoldDB" id="A0A494YAJ1"/>
<dbReference type="EMBL" id="RBZU01000001">
    <property type="protein sequence ID" value="RKP59446.1"/>
    <property type="molecule type" value="Genomic_DNA"/>
</dbReference>
<gene>
    <name evidence="4" type="ORF">D7S86_05050</name>
</gene>
<sequence length="137" mass="13362">MSIFTRCLRTSAGLAGMLAIAFAHASIDVNTSNEAALESISGIGAAKARAIVKERESNGPFKSDEDLAARISGLGSKSVAKLRENGLTIGSASGGGGGAVAPAAARGVAGANAAAPGAAQGSGTSRTTSRAVLPPRK</sequence>
<dbReference type="InterPro" id="IPR003583">
    <property type="entry name" value="Hlx-hairpin-Hlx_DNA-bd_motif"/>
</dbReference>
<dbReference type="Pfam" id="PF12836">
    <property type="entry name" value="HHH_3"/>
    <property type="match status" value="1"/>
</dbReference>
<organism evidence="4 5">
    <name type="scientific">Pararobbsia silviterrae</name>
    <dbReference type="NCBI Taxonomy" id="1792498"/>
    <lineage>
        <taxon>Bacteria</taxon>
        <taxon>Pseudomonadati</taxon>
        <taxon>Pseudomonadota</taxon>
        <taxon>Betaproteobacteria</taxon>
        <taxon>Burkholderiales</taxon>
        <taxon>Burkholderiaceae</taxon>
        <taxon>Pararobbsia</taxon>
    </lineage>
</organism>
<evidence type="ECO:0000313" key="4">
    <source>
        <dbReference type="EMBL" id="RKP59446.1"/>
    </source>
</evidence>
<feature type="domain" description="Helix-hairpin-helix DNA-binding motif class 1" evidence="3">
    <location>
        <begin position="35"/>
        <end position="54"/>
    </location>
</feature>
<keyword evidence="5" id="KW-1185">Reference proteome</keyword>
<dbReference type="InterPro" id="IPR051675">
    <property type="entry name" value="Endo/Exo/Phosphatase_dom_1"/>
</dbReference>
<dbReference type="GO" id="GO:0003677">
    <property type="term" value="F:DNA binding"/>
    <property type="evidence" value="ECO:0007669"/>
    <property type="project" value="InterPro"/>
</dbReference>
<evidence type="ECO:0000256" key="1">
    <source>
        <dbReference type="SAM" id="MobiDB-lite"/>
    </source>
</evidence>
<reference evidence="4 5" key="1">
    <citation type="submission" date="2018-10" db="EMBL/GenBank/DDBJ databases">
        <title>Robbsia sp. DHC34, isolated from soil.</title>
        <authorList>
            <person name="Gao Z.-H."/>
            <person name="Qiu L.-H."/>
        </authorList>
    </citation>
    <scope>NUCLEOTIDE SEQUENCE [LARGE SCALE GENOMIC DNA]</scope>
    <source>
        <strain evidence="4 5">DHC34</strain>
    </source>
</reference>
<dbReference type="GO" id="GO:0015627">
    <property type="term" value="C:type II protein secretion system complex"/>
    <property type="evidence" value="ECO:0007669"/>
    <property type="project" value="TreeGrafter"/>
</dbReference>
<feature type="compositionally biased region" description="Low complexity" evidence="1">
    <location>
        <begin position="111"/>
        <end position="123"/>
    </location>
</feature>